<organism evidence="2 3">
    <name type="scientific">Oryza meyeriana var. granulata</name>
    <dbReference type="NCBI Taxonomy" id="110450"/>
    <lineage>
        <taxon>Eukaryota</taxon>
        <taxon>Viridiplantae</taxon>
        <taxon>Streptophyta</taxon>
        <taxon>Embryophyta</taxon>
        <taxon>Tracheophyta</taxon>
        <taxon>Spermatophyta</taxon>
        <taxon>Magnoliopsida</taxon>
        <taxon>Liliopsida</taxon>
        <taxon>Poales</taxon>
        <taxon>Poaceae</taxon>
        <taxon>BOP clade</taxon>
        <taxon>Oryzoideae</taxon>
        <taxon>Oryzeae</taxon>
        <taxon>Oryzinae</taxon>
        <taxon>Oryza</taxon>
        <taxon>Oryza meyeriana</taxon>
    </lineage>
</organism>
<keyword evidence="1" id="KW-0812">Transmembrane</keyword>
<feature type="transmembrane region" description="Helical" evidence="1">
    <location>
        <begin position="61"/>
        <end position="80"/>
    </location>
</feature>
<evidence type="ECO:0000313" key="3">
    <source>
        <dbReference type="Proteomes" id="UP000479710"/>
    </source>
</evidence>
<dbReference type="EMBL" id="SPHZ02000009">
    <property type="protein sequence ID" value="KAF0898762.1"/>
    <property type="molecule type" value="Genomic_DNA"/>
</dbReference>
<protein>
    <submittedName>
        <fullName evidence="2">Uncharacterized protein</fullName>
    </submittedName>
</protein>
<name>A0A6G1CF13_9ORYZ</name>
<evidence type="ECO:0000313" key="2">
    <source>
        <dbReference type="EMBL" id="KAF0898762.1"/>
    </source>
</evidence>
<accession>A0A6G1CF13</accession>
<keyword evidence="1" id="KW-1133">Transmembrane helix</keyword>
<comment type="caution">
    <text evidence="2">The sequence shown here is derived from an EMBL/GenBank/DDBJ whole genome shotgun (WGS) entry which is preliminary data.</text>
</comment>
<keyword evidence="1" id="KW-0472">Membrane</keyword>
<gene>
    <name evidence="2" type="ORF">E2562_009367</name>
</gene>
<keyword evidence="3" id="KW-1185">Reference proteome</keyword>
<dbReference type="Proteomes" id="UP000479710">
    <property type="component" value="Unassembled WGS sequence"/>
</dbReference>
<reference evidence="2 3" key="1">
    <citation type="submission" date="2019-11" db="EMBL/GenBank/DDBJ databases">
        <title>Whole genome sequence of Oryza granulata.</title>
        <authorList>
            <person name="Li W."/>
        </authorList>
    </citation>
    <scope>NUCLEOTIDE SEQUENCE [LARGE SCALE GENOMIC DNA]</scope>
    <source>
        <strain evidence="3">cv. Menghai</strain>
        <tissue evidence="2">Leaf</tissue>
    </source>
</reference>
<dbReference type="AlphaFoldDB" id="A0A6G1CF13"/>
<sequence length="116" mass="12740">MDFIWPVPPATQPVGDSRVAQLAQLAVFVAANEFISQTYLRYCPCGVRCFQDDAGQGNPQLANFVTAMLGLVLVLGQVAFSRTVFRSQTYVTVAQWLISIAKVDTVGTIQRWLSKA</sequence>
<proteinExistence type="predicted"/>
<dbReference type="OrthoDB" id="681903at2759"/>
<evidence type="ECO:0000256" key="1">
    <source>
        <dbReference type="SAM" id="Phobius"/>
    </source>
</evidence>